<keyword evidence="11" id="KW-1185">Reference proteome</keyword>
<proteinExistence type="inferred from homology"/>
<dbReference type="InterPro" id="IPR001830">
    <property type="entry name" value="Glyco_trans_20"/>
</dbReference>
<dbReference type="Proteomes" id="UP000295351">
    <property type="component" value="Unassembled WGS sequence"/>
</dbReference>
<dbReference type="UniPathway" id="UPA00299"/>
<comment type="subunit">
    <text evidence="3 9">Homotetramer.</text>
</comment>
<dbReference type="CDD" id="cd03788">
    <property type="entry name" value="GT20_TPS"/>
    <property type="match status" value="1"/>
</dbReference>
<comment type="caution">
    <text evidence="10">The sequence shown here is derived from an EMBL/GenBank/DDBJ whole genome shotgun (WGS) entry which is preliminary data.</text>
</comment>
<comment type="catalytic activity">
    <reaction evidence="8 9">
        <text>D-glucose 6-phosphate + UDP-alpha-D-glucose = alpha,alpha-trehalose 6-phosphate + UDP + H(+)</text>
        <dbReference type="Rhea" id="RHEA:18889"/>
        <dbReference type="ChEBI" id="CHEBI:15378"/>
        <dbReference type="ChEBI" id="CHEBI:58223"/>
        <dbReference type="ChEBI" id="CHEBI:58429"/>
        <dbReference type="ChEBI" id="CHEBI:58885"/>
        <dbReference type="ChEBI" id="CHEBI:61548"/>
        <dbReference type="EC" id="2.4.1.15"/>
    </reaction>
</comment>
<sequence>MARLVVVSNRVPIPDKSGTAPAGGLAVALQTALEARGGLWLGWSGRSCADDAVGPLQRLKEGNIEYALTDLTERDVEEYYQGFANRVLWPICHYRLDLAEYGRREMAGYFRVNRFFANRLLPLIEPDDLIWIHDYHLIPLAAELRRQGVTNRIGFFLHIPWPAPDVFHAMPVHEEILTSLTAYDVLGFQTEHDCENFADCLFRRGLGKRLDTFRFVVGERAFTARSYPIGIETDDFAALAKRAAETALHKRMLQSLDGKQLIIGVDRLDYSKGITQRIDALESFLNRHPDSQRKVTLLQITPKSRSEVPEYEAMQRAVAEQAGRVNGALGTVDWVPIRYINRSLRRPALAGLYRMAKLALVTPLRDGMNLVAKEFVAAQSEEDPGVLLLSRFAGAAQELKEAVLVNPYDVEGTADAMARSLAMPVEERRERWKAMMKTLRANDVFTWCNTFLDDLAGGPAAQKARAASVSTSVRPAETRVQTQRKATSVSFARWS</sequence>
<evidence type="ECO:0000256" key="8">
    <source>
        <dbReference type="ARBA" id="ARBA00048039"/>
    </source>
</evidence>
<comment type="function">
    <text evidence="9">Probably involved in the osmoprotection via the biosynthesis of trehalose. Catalyzes the transfer of glucose from UDP-alpha-D-glucose (UDP-Glc) to D-glucose 6-phosphate (Glc-6-P) to form trehalose-6-phosphate. Acts with retention of the anomeric configuration of the UDP-sugar donor.</text>
</comment>
<evidence type="ECO:0000256" key="6">
    <source>
        <dbReference type="ARBA" id="ARBA00022676"/>
    </source>
</evidence>
<dbReference type="EMBL" id="SLVX01000008">
    <property type="protein sequence ID" value="TCN44989.1"/>
    <property type="molecule type" value="Genomic_DNA"/>
</dbReference>
<evidence type="ECO:0000313" key="10">
    <source>
        <dbReference type="EMBL" id="TCN44989.1"/>
    </source>
</evidence>
<dbReference type="InterPro" id="IPR012766">
    <property type="entry name" value="Trehalose_OtsA"/>
</dbReference>
<dbReference type="RefSeq" id="WP_133034699.1">
    <property type="nucleotide sequence ID" value="NZ_BAABEI010000003.1"/>
</dbReference>
<dbReference type="EC" id="2.4.1.15" evidence="4 9"/>
<evidence type="ECO:0000256" key="1">
    <source>
        <dbReference type="ARBA" id="ARBA00005199"/>
    </source>
</evidence>
<name>A0A4R2D135_SHIGR</name>
<evidence type="ECO:0000256" key="9">
    <source>
        <dbReference type="RuleBase" id="RU362045"/>
    </source>
</evidence>
<evidence type="ECO:0000313" key="11">
    <source>
        <dbReference type="Proteomes" id="UP000295351"/>
    </source>
</evidence>
<dbReference type="GO" id="GO:0005992">
    <property type="term" value="P:trehalose biosynthetic process"/>
    <property type="evidence" value="ECO:0007669"/>
    <property type="project" value="UniProtKB-UniRule"/>
</dbReference>
<reference evidence="10 11" key="1">
    <citation type="submission" date="2019-03" db="EMBL/GenBank/DDBJ databases">
        <title>Genomic Encyclopedia of Type Strains, Phase IV (KMG-IV): sequencing the most valuable type-strain genomes for metagenomic binning, comparative biology and taxonomic classification.</title>
        <authorList>
            <person name="Goeker M."/>
        </authorList>
    </citation>
    <scope>NUCLEOTIDE SEQUENCE [LARGE SCALE GENOMIC DNA]</scope>
    <source>
        <strain evidence="10 11">DSM 18401</strain>
    </source>
</reference>
<evidence type="ECO:0000256" key="4">
    <source>
        <dbReference type="ARBA" id="ARBA00012538"/>
    </source>
</evidence>
<dbReference type="Pfam" id="PF00982">
    <property type="entry name" value="Glyco_transf_20"/>
    <property type="match status" value="1"/>
</dbReference>
<evidence type="ECO:0000256" key="5">
    <source>
        <dbReference type="ARBA" id="ARBA00018539"/>
    </source>
</evidence>
<dbReference type="SUPFAM" id="SSF53756">
    <property type="entry name" value="UDP-Glycosyltransferase/glycogen phosphorylase"/>
    <property type="match status" value="1"/>
</dbReference>
<organism evidence="10 11">
    <name type="scientific">Shinella granuli</name>
    <dbReference type="NCBI Taxonomy" id="323621"/>
    <lineage>
        <taxon>Bacteria</taxon>
        <taxon>Pseudomonadati</taxon>
        <taxon>Pseudomonadota</taxon>
        <taxon>Alphaproteobacteria</taxon>
        <taxon>Hyphomicrobiales</taxon>
        <taxon>Rhizobiaceae</taxon>
        <taxon>Shinella</taxon>
    </lineage>
</organism>
<dbReference type="GO" id="GO:0003825">
    <property type="term" value="F:alpha,alpha-trehalose-phosphate synthase (UDP-forming) activity"/>
    <property type="evidence" value="ECO:0007669"/>
    <property type="project" value="UniProtKB-UniRule"/>
</dbReference>
<dbReference type="Gene3D" id="3.40.50.2000">
    <property type="entry name" value="Glycogen Phosphorylase B"/>
    <property type="match status" value="2"/>
</dbReference>
<comment type="pathway">
    <text evidence="1 9">Glycan biosynthesis; trehalose biosynthesis.</text>
</comment>
<keyword evidence="7 9" id="KW-0808">Transferase</keyword>
<dbReference type="PANTHER" id="PTHR10788:SF106">
    <property type="entry name" value="BCDNA.GH08860"/>
    <property type="match status" value="1"/>
</dbReference>
<evidence type="ECO:0000256" key="3">
    <source>
        <dbReference type="ARBA" id="ARBA00011881"/>
    </source>
</evidence>
<dbReference type="NCBIfam" id="TIGR02400">
    <property type="entry name" value="trehalose_OtsA"/>
    <property type="match status" value="1"/>
</dbReference>
<dbReference type="AlphaFoldDB" id="A0A4R2D135"/>
<keyword evidence="6 9" id="KW-0328">Glycosyltransferase</keyword>
<dbReference type="PANTHER" id="PTHR10788">
    <property type="entry name" value="TREHALOSE-6-PHOSPHATE SYNTHASE"/>
    <property type="match status" value="1"/>
</dbReference>
<evidence type="ECO:0000256" key="2">
    <source>
        <dbReference type="ARBA" id="ARBA00008799"/>
    </source>
</evidence>
<gene>
    <name evidence="10" type="ORF">EV665_108129</name>
</gene>
<accession>A0A4R2D135</accession>
<comment type="similarity">
    <text evidence="2 9">Belongs to the glycosyltransferase 20 family.</text>
</comment>
<evidence type="ECO:0000256" key="7">
    <source>
        <dbReference type="ARBA" id="ARBA00022679"/>
    </source>
</evidence>
<protein>
    <recommendedName>
        <fullName evidence="5 9">Trehalose-6-phosphate synthase</fullName>
        <ecNumber evidence="4 9">2.4.1.15</ecNumber>
    </recommendedName>
    <alternativeName>
        <fullName evidence="9">Osmoregulatory trehalose synthesis protein A</fullName>
    </alternativeName>
    <alternativeName>
        <fullName evidence="9">UDP-glucose-glucosephosphate glucosyltransferase</fullName>
    </alternativeName>
</protein>